<protein>
    <submittedName>
        <fullName evidence="3">CubicO group peptidase, beta-lactamase class C family</fullName>
    </submittedName>
</protein>
<dbReference type="InterPro" id="IPR006311">
    <property type="entry name" value="TAT_signal"/>
</dbReference>
<dbReference type="PANTHER" id="PTHR43283:SF3">
    <property type="entry name" value="BETA-LACTAMASE FAMILY PROTEIN (AFU_ORTHOLOGUE AFUA_5G07500)"/>
    <property type="match status" value="1"/>
</dbReference>
<accession>A0A1X7G7E5</accession>
<keyword evidence="4" id="KW-1185">Reference proteome</keyword>
<dbReference type="Proteomes" id="UP000192934">
    <property type="component" value="Chromosome I"/>
</dbReference>
<dbReference type="InterPro" id="IPR012338">
    <property type="entry name" value="Beta-lactam/transpept-like"/>
</dbReference>
<dbReference type="AlphaFoldDB" id="A0A1X7G7E5"/>
<dbReference type="EMBL" id="LT840185">
    <property type="protein sequence ID" value="SMF64548.1"/>
    <property type="molecule type" value="Genomic_DNA"/>
</dbReference>
<dbReference type="SUPFAM" id="SSF56601">
    <property type="entry name" value="beta-lactamase/transpeptidase-like"/>
    <property type="match status" value="1"/>
</dbReference>
<sequence length="381" mass="39626">MSRRAAMAGGALAMAGVAARPLLAAPDGRAAALDAAAKAAIDAHACPCVQVAVGERGAMTASRGYGLANIETGTPVSPQSVFRIASLTKQFTAATAIALSARGMLALDAPVSRHLPFMAKLKPVTALELMHQTAGLKSDESIASPAADASGVKTQVRLAQAIAEQPAPFDFDPGTAWLYSNANYILLGGLIEAAAGKPLAEVMAEILFRPLGLTRTALDHAEDVVPGRASGYTPTGDNARPFANAAYIPIVEAGGAGAMRSTAEDLCRWHDALLGGRLLDAKHLDLMLAPGRLRDGRLSGANRLRKEDDAAYGDMQYACGLLVSPPGDPRPLITHYGGINGFGSLLETRTDTRTTIAALCNGDMGPDLPFRAIRRAVWPVS</sequence>
<dbReference type="PANTHER" id="PTHR43283">
    <property type="entry name" value="BETA-LACTAMASE-RELATED"/>
    <property type="match status" value="1"/>
</dbReference>
<dbReference type="STRING" id="941907.SAMN06295910_1209"/>
<evidence type="ECO:0000259" key="2">
    <source>
        <dbReference type="Pfam" id="PF00144"/>
    </source>
</evidence>
<dbReference type="InterPro" id="IPR001466">
    <property type="entry name" value="Beta-lactam-related"/>
</dbReference>
<proteinExistence type="predicted"/>
<feature type="signal peptide" evidence="1">
    <location>
        <begin position="1"/>
        <end position="24"/>
    </location>
</feature>
<dbReference type="Pfam" id="PF00144">
    <property type="entry name" value="Beta-lactamase"/>
    <property type="match status" value="1"/>
</dbReference>
<dbReference type="PROSITE" id="PS51318">
    <property type="entry name" value="TAT"/>
    <property type="match status" value="1"/>
</dbReference>
<evidence type="ECO:0000256" key="1">
    <source>
        <dbReference type="SAM" id="SignalP"/>
    </source>
</evidence>
<dbReference type="InterPro" id="IPR050789">
    <property type="entry name" value="Diverse_Enzym_Activities"/>
</dbReference>
<dbReference type="Gene3D" id="3.40.710.10">
    <property type="entry name" value="DD-peptidase/beta-lactamase superfamily"/>
    <property type="match status" value="1"/>
</dbReference>
<feature type="chain" id="PRO_5012824010" evidence="1">
    <location>
        <begin position="25"/>
        <end position="381"/>
    </location>
</feature>
<gene>
    <name evidence="3" type="ORF">SAMN06295910_1209</name>
</gene>
<evidence type="ECO:0000313" key="3">
    <source>
        <dbReference type="EMBL" id="SMF64548.1"/>
    </source>
</evidence>
<name>A0A1X7G7E5_9SPHN</name>
<evidence type="ECO:0000313" key="4">
    <source>
        <dbReference type="Proteomes" id="UP000192934"/>
    </source>
</evidence>
<feature type="domain" description="Beta-lactamase-related" evidence="2">
    <location>
        <begin position="34"/>
        <end position="372"/>
    </location>
</feature>
<organism evidence="3 4">
    <name type="scientific">Allosphingosinicella indica</name>
    <dbReference type="NCBI Taxonomy" id="941907"/>
    <lineage>
        <taxon>Bacteria</taxon>
        <taxon>Pseudomonadati</taxon>
        <taxon>Pseudomonadota</taxon>
        <taxon>Alphaproteobacteria</taxon>
        <taxon>Sphingomonadales</taxon>
        <taxon>Sphingomonadaceae</taxon>
        <taxon>Allosphingosinicella</taxon>
    </lineage>
</organism>
<reference evidence="4" key="1">
    <citation type="submission" date="2017-04" db="EMBL/GenBank/DDBJ databases">
        <authorList>
            <person name="Varghese N."/>
            <person name="Submissions S."/>
        </authorList>
    </citation>
    <scope>NUCLEOTIDE SEQUENCE [LARGE SCALE GENOMIC DNA]</scope>
    <source>
        <strain evidence="4">Dd16</strain>
    </source>
</reference>
<keyword evidence="1" id="KW-0732">Signal</keyword>